<feature type="domain" description="GRF-type" evidence="5">
    <location>
        <begin position="2"/>
        <end position="45"/>
    </location>
</feature>
<proteinExistence type="predicted"/>
<evidence type="ECO:0000256" key="1">
    <source>
        <dbReference type="ARBA" id="ARBA00022723"/>
    </source>
</evidence>
<evidence type="ECO:0000256" key="2">
    <source>
        <dbReference type="ARBA" id="ARBA00022771"/>
    </source>
</evidence>
<sequence length="62" mass="7006">MCPYGIGLYRVFTSKRLDSQGKWFWVCAKPQDGGGCKFFSWITLVENAEHRMGSVTMKGDAL</sequence>
<evidence type="ECO:0000313" key="6">
    <source>
        <dbReference type="EMBL" id="DAD23782.1"/>
    </source>
</evidence>
<organism evidence="6 7">
    <name type="scientific">Nelumbo nucifera</name>
    <name type="common">Sacred lotus</name>
    <dbReference type="NCBI Taxonomy" id="4432"/>
    <lineage>
        <taxon>Eukaryota</taxon>
        <taxon>Viridiplantae</taxon>
        <taxon>Streptophyta</taxon>
        <taxon>Embryophyta</taxon>
        <taxon>Tracheophyta</taxon>
        <taxon>Spermatophyta</taxon>
        <taxon>Magnoliopsida</taxon>
        <taxon>Proteales</taxon>
        <taxon>Nelumbonaceae</taxon>
        <taxon>Nelumbo</taxon>
    </lineage>
</organism>
<keyword evidence="1" id="KW-0479">Metal-binding</keyword>
<accession>A0A822XUX2</accession>
<keyword evidence="7" id="KW-1185">Reference proteome</keyword>
<dbReference type="EMBL" id="DUZY01000001">
    <property type="protein sequence ID" value="DAD23782.1"/>
    <property type="molecule type" value="Genomic_DNA"/>
</dbReference>
<reference evidence="6 7" key="1">
    <citation type="journal article" date="2020" name="Mol. Biol. Evol.">
        <title>Distinct Expression and Methylation Patterns for Genes with Different Fates following a Single Whole-Genome Duplication in Flowering Plants.</title>
        <authorList>
            <person name="Shi T."/>
            <person name="Rahmani R.S."/>
            <person name="Gugger P.F."/>
            <person name="Wang M."/>
            <person name="Li H."/>
            <person name="Zhang Y."/>
            <person name="Li Z."/>
            <person name="Wang Q."/>
            <person name="Van de Peer Y."/>
            <person name="Marchal K."/>
            <person name="Chen J."/>
        </authorList>
    </citation>
    <scope>NUCLEOTIDE SEQUENCE [LARGE SCALE GENOMIC DNA]</scope>
    <source>
        <tissue evidence="6">Leaf</tissue>
    </source>
</reference>
<dbReference type="PROSITE" id="PS51999">
    <property type="entry name" value="ZF_GRF"/>
    <property type="match status" value="1"/>
</dbReference>
<evidence type="ECO:0000313" key="7">
    <source>
        <dbReference type="Proteomes" id="UP000607653"/>
    </source>
</evidence>
<evidence type="ECO:0000256" key="4">
    <source>
        <dbReference type="PROSITE-ProRule" id="PRU01343"/>
    </source>
</evidence>
<protein>
    <recommendedName>
        <fullName evidence="5">GRF-type domain-containing protein</fullName>
    </recommendedName>
</protein>
<evidence type="ECO:0000259" key="5">
    <source>
        <dbReference type="PROSITE" id="PS51999"/>
    </source>
</evidence>
<gene>
    <name evidence="6" type="ORF">HUJ06_025245</name>
</gene>
<dbReference type="Proteomes" id="UP000607653">
    <property type="component" value="Unassembled WGS sequence"/>
</dbReference>
<name>A0A822XUX2_NELNU</name>
<keyword evidence="3" id="KW-0862">Zinc</keyword>
<evidence type="ECO:0000256" key="3">
    <source>
        <dbReference type="ARBA" id="ARBA00022833"/>
    </source>
</evidence>
<dbReference type="AlphaFoldDB" id="A0A822XUX2"/>
<dbReference type="GO" id="GO:0008270">
    <property type="term" value="F:zinc ion binding"/>
    <property type="evidence" value="ECO:0007669"/>
    <property type="project" value="UniProtKB-KW"/>
</dbReference>
<comment type="caution">
    <text evidence="6">The sequence shown here is derived from an EMBL/GenBank/DDBJ whole genome shotgun (WGS) entry which is preliminary data.</text>
</comment>
<keyword evidence="2 4" id="KW-0863">Zinc-finger</keyword>
<dbReference type="InterPro" id="IPR010666">
    <property type="entry name" value="Znf_GRF"/>
</dbReference>
<dbReference type="Pfam" id="PF06839">
    <property type="entry name" value="Zn_ribbon_GRF"/>
    <property type="match status" value="1"/>
</dbReference>